<dbReference type="Proteomes" id="UP000694044">
    <property type="component" value="Unassembled WGS sequence"/>
</dbReference>
<accession>A0A8T1VH48</accession>
<dbReference type="OrthoDB" id="129441at2759"/>
<gene>
    <name evidence="2" type="ORF">PHYPSEUDO_007045</name>
</gene>
<feature type="compositionally biased region" description="Low complexity" evidence="1">
    <location>
        <begin position="182"/>
        <end position="191"/>
    </location>
</feature>
<feature type="region of interest" description="Disordered" evidence="1">
    <location>
        <begin position="178"/>
        <end position="240"/>
    </location>
</feature>
<sequence length="277" mass="29982">MTDLLVVRLKEELKRSLRKHVGEAVNDVCNAFVEELKPVEPPPRAPTLPQGALGSEADYECCRQLVEYIVQNMNTSPGFSQQMDCVILAYQSKAPVGILNAVVTQNLWVRRKYAQIGGGDEKALNKPKAVAEMSSTGLKVRSSKRYCCLATSGMGKEKTVGDEKATCGSFKTSSPRSLIIASTSDQSSTETDTSEEEKSRTRPQGKRISAGGGIQTKKNESKPGNDTTPDTSIAASHQQNAGFEARRFKTALLEETVAAASHQVPGDIFKQTVTTLL</sequence>
<name>A0A8T1VH48_9STRA</name>
<evidence type="ECO:0000256" key="1">
    <source>
        <dbReference type="SAM" id="MobiDB-lite"/>
    </source>
</evidence>
<evidence type="ECO:0000313" key="3">
    <source>
        <dbReference type="Proteomes" id="UP000694044"/>
    </source>
</evidence>
<evidence type="ECO:0000313" key="2">
    <source>
        <dbReference type="EMBL" id="KAG7380535.1"/>
    </source>
</evidence>
<keyword evidence="3" id="KW-1185">Reference proteome</keyword>
<dbReference type="EMBL" id="JAGDFM010000288">
    <property type="protein sequence ID" value="KAG7380535.1"/>
    <property type="molecule type" value="Genomic_DNA"/>
</dbReference>
<proteinExistence type="predicted"/>
<reference evidence="2" key="1">
    <citation type="submission" date="2021-02" db="EMBL/GenBank/DDBJ databases">
        <authorList>
            <person name="Palmer J.M."/>
        </authorList>
    </citation>
    <scope>NUCLEOTIDE SEQUENCE</scope>
    <source>
        <strain evidence="2">SCRP734</strain>
    </source>
</reference>
<dbReference type="AlphaFoldDB" id="A0A8T1VH48"/>
<protein>
    <submittedName>
        <fullName evidence="2">Uncharacterized protein</fullName>
    </submittedName>
</protein>
<comment type="caution">
    <text evidence="2">The sequence shown here is derived from an EMBL/GenBank/DDBJ whole genome shotgun (WGS) entry which is preliminary data.</text>
</comment>
<organism evidence="2 3">
    <name type="scientific">Phytophthora pseudosyringae</name>
    <dbReference type="NCBI Taxonomy" id="221518"/>
    <lineage>
        <taxon>Eukaryota</taxon>
        <taxon>Sar</taxon>
        <taxon>Stramenopiles</taxon>
        <taxon>Oomycota</taxon>
        <taxon>Peronosporomycetes</taxon>
        <taxon>Peronosporales</taxon>
        <taxon>Peronosporaceae</taxon>
        <taxon>Phytophthora</taxon>
    </lineage>
</organism>
<feature type="compositionally biased region" description="Polar residues" evidence="1">
    <location>
        <begin position="224"/>
        <end position="240"/>
    </location>
</feature>